<dbReference type="Pfam" id="PF05225">
    <property type="entry name" value="HTH_psq"/>
    <property type="match status" value="1"/>
</dbReference>
<proteinExistence type="predicted"/>
<sequence>MPSKYVRKAGASPRGEWTEDALREAFEEIRQNKYGLNEISRRYGIPARTLKRRFAKQDTTKLTLWKHPVLDFDN</sequence>
<dbReference type="InterPro" id="IPR007889">
    <property type="entry name" value="HTH_Psq"/>
</dbReference>
<evidence type="ECO:0000313" key="4">
    <source>
        <dbReference type="Proteomes" id="UP000494106"/>
    </source>
</evidence>
<protein>
    <recommendedName>
        <fullName evidence="2">HTH psq-type domain-containing protein</fullName>
    </recommendedName>
</protein>
<comment type="caution">
    <text evidence="3">The sequence shown here is derived from an EMBL/GenBank/DDBJ whole genome shotgun (WGS) entry which is preliminary data.</text>
</comment>
<dbReference type="GO" id="GO:0005634">
    <property type="term" value="C:nucleus"/>
    <property type="evidence" value="ECO:0007669"/>
    <property type="project" value="UniProtKB-SubCell"/>
</dbReference>
<dbReference type="GO" id="GO:0003677">
    <property type="term" value="F:DNA binding"/>
    <property type="evidence" value="ECO:0007669"/>
    <property type="project" value="InterPro"/>
</dbReference>
<dbReference type="EMBL" id="CADEBC010000887">
    <property type="protein sequence ID" value="CAB3262209.1"/>
    <property type="molecule type" value="Genomic_DNA"/>
</dbReference>
<organism evidence="3 4">
    <name type="scientific">Arctia plantaginis</name>
    <name type="common">Wood tiger moth</name>
    <name type="synonym">Phalaena plantaginis</name>
    <dbReference type="NCBI Taxonomy" id="874455"/>
    <lineage>
        <taxon>Eukaryota</taxon>
        <taxon>Metazoa</taxon>
        <taxon>Ecdysozoa</taxon>
        <taxon>Arthropoda</taxon>
        <taxon>Hexapoda</taxon>
        <taxon>Insecta</taxon>
        <taxon>Pterygota</taxon>
        <taxon>Neoptera</taxon>
        <taxon>Endopterygota</taxon>
        <taxon>Lepidoptera</taxon>
        <taxon>Glossata</taxon>
        <taxon>Ditrysia</taxon>
        <taxon>Noctuoidea</taxon>
        <taxon>Erebidae</taxon>
        <taxon>Arctiinae</taxon>
        <taxon>Arctia</taxon>
    </lineage>
</organism>
<dbReference type="InterPro" id="IPR009057">
    <property type="entry name" value="Homeodomain-like_sf"/>
</dbReference>
<dbReference type="OrthoDB" id="7477068at2759"/>
<comment type="subcellular location">
    <subcellularLocation>
        <location evidence="1">Nucleus</location>
    </subcellularLocation>
</comment>
<dbReference type="AlphaFoldDB" id="A0A8S1BIR5"/>
<evidence type="ECO:0000313" key="3">
    <source>
        <dbReference type="EMBL" id="CAB3262209.1"/>
    </source>
</evidence>
<reference evidence="3 4" key="1">
    <citation type="submission" date="2020-04" db="EMBL/GenBank/DDBJ databases">
        <authorList>
            <person name="Wallbank WR R."/>
            <person name="Pardo Diaz C."/>
            <person name="Kozak K."/>
            <person name="Martin S."/>
            <person name="Jiggins C."/>
            <person name="Moest M."/>
            <person name="Warren A I."/>
            <person name="Byers J.R.P. K."/>
            <person name="Montejo-Kovacevich G."/>
            <person name="Yen C E."/>
        </authorList>
    </citation>
    <scope>NUCLEOTIDE SEQUENCE [LARGE SCALE GENOMIC DNA]</scope>
</reference>
<accession>A0A8S1BIR5</accession>
<dbReference type="Gene3D" id="1.10.10.60">
    <property type="entry name" value="Homeodomain-like"/>
    <property type="match status" value="1"/>
</dbReference>
<dbReference type="Proteomes" id="UP000494106">
    <property type="component" value="Unassembled WGS sequence"/>
</dbReference>
<dbReference type="SUPFAM" id="SSF46689">
    <property type="entry name" value="Homeodomain-like"/>
    <property type="match status" value="1"/>
</dbReference>
<name>A0A8S1BIR5_ARCPL</name>
<feature type="domain" description="HTH psq-type" evidence="2">
    <location>
        <begin position="18"/>
        <end position="54"/>
    </location>
</feature>
<keyword evidence="4" id="KW-1185">Reference proteome</keyword>
<evidence type="ECO:0000256" key="1">
    <source>
        <dbReference type="ARBA" id="ARBA00004123"/>
    </source>
</evidence>
<gene>
    <name evidence="3" type="ORF">APLA_LOCUS18259</name>
</gene>
<evidence type="ECO:0000259" key="2">
    <source>
        <dbReference type="Pfam" id="PF05225"/>
    </source>
</evidence>